<sequence>MSRADGELDPVEAIIFRTGIGVRLRDLRLAHGLTVWTRRRRGSG</sequence>
<reference evidence="1" key="1">
    <citation type="submission" date="2022-06" db="EMBL/GenBank/DDBJ databases">
        <title>Genomic Encyclopedia of Archaeal and Bacterial Type Strains, Phase II (KMG-II): from individual species to whole genera.</title>
        <authorList>
            <person name="Goeker M."/>
        </authorList>
    </citation>
    <scope>NUCLEOTIDE SEQUENCE</scope>
    <source>
        <strain evidence="1">DSM 43935</strain>
    </source>
</reference>
<dbReference type="EMBL" id="JAMTCK010000008">
    <property type="protein sequence ID" value="MCP2167052.1"/>
    <property type="molecule type" value="Genomic_DNA"/>
</dbReference>
<keyword evidence="2" id="KW-1185">Reference proteome</keyword>
<organism evidence="1 2">
    <name type="scientific">Goodfellowiella coeruleoviolacea</name>
    <dbReference type="NCBI Taxonomy" id="334858"/>
    <lineage>
        <taxon>Bacteria</taxon>
        <taxon>Bacillati</taxon>
        <taxon>Actinomycetota</taxon>
        <taxon>Actinomycetes</taxon>
        <taxon>Pseudonocardiales</taxon>
        <taxon>Pseudonocardiaceae</taxon>
        <taxon>Goodfellowiella</taxon>
    </lineage>
</organism>
<accession>A0AAE3GGP1</accession>
<protein>
    <submittedName>
        <fullName evidence="1">Uncharacterized protein</fullName>
    </submittedName>
</protein>
<gene>
    <name evidence="1" type="ORF">LX83_003924</name>
</gene>
<proteinExistence type="predicted"/>
<name>A0AAE3GGP1_9PSEU</name>
<dbReference type="Proteomes" id="UP001206128">
    <property type="component" value="Unassembled WGS sequence"/>
</dbReference>
<evidence type="ECO:0000313" key="1">
    <source>
        <dbReference type="EMBL" id="MCP2167052.1"/>
    </source>
</evidence>
<dbReference type="AlphaFoldDB" id="A0AAE3GGP1"/>
<comment type="caution">
    <text evidence="1">The sequence shown here is derived from an EMBL/GenBank/DDBJ whole genome shotgun (WGS) entry which is preliminary data.</text>
</comment>
<evidence type="ECO:0000313" key="2">
    <source>
        <dbReference type="Proteomes" id="UP001206128"/>
    </source>
</evidence>
<dbReference type="RefSeq" id="WP_301328484.1">
    <property type="nucleotide sequence ID" value="NZ_JAMTCK010000008.1"/>
</dbReference>